<gene>
    <name evidence="1" type="ORF">T265_15670</name>
</gene>
<dbReference type="KEGG" id="ovi:T265_15670"/>
<dbReference type="Proteomes" id="UP000054324">
    <property type="component" value="Unassembled WGS sequence"/>
</dbReference>
<proteinExistence type="predicted"/>
<accession>A0A074YWC8</accession>
<dbReference type="RefSeq" id="XP_009177177.1">
    <property type="nucleotide sequence ID" value="XM_009178913.1"/>
</dbReference>
<reference evidence="1 2" key="1">
    <citation type="submission" date="2013-11" db="EMBL/GenBank/DDBJ databases">
        <title>Opisthorchis viverrini - life in the bile duct.</title>
        <authorList>
            <person name="Young N.D."/>
            <person name="Nagarajan N."/>
            <person name="Lin S.J."/>
            <person name="Korhonen P.K."/>
            <person name="Jex A.R."/>
            <person name="Hall R.S."/>
            <person name="Safavi-Hemami H."/>
            <person name="Kaewkong W."/>
            <person name="Bertrand D."/>
            <person name="Gao S."/>
            <person name="Seet Q."/>
            <person name="Wongkham S."/>
            <person name="Teh B.T."/>
            <person name="Wongkham C."/>
            <person name="Intapan P.M."/>
            <person name="Maleewong W."/>
            <person name="Yang X."/>
            <person name="Hu M."/>
            <person name="Wang Z."/>
            <person name="Hofmann A."/>
            <person name="Sternberg P.W."/>
            <person name="Tan P."/>
            <person name="Wang J."/>
            <person name="Gasser R.B."/>
        </authorList>
    </citation>
    <scope>NUCLEOTIDE SEQUENCE [LARGE SCALE GENOMIC DNA]</scope>
</reference>
<keyword evidence="2" id="KW-1185">Reference proteome</keyword>
<organism evidence="1 2">
    <name type="scientific">Opisthorchis viverrini</name>
    <name type="common">Southeast Asian liver fluke</name>
    <dbReference type="NCBI Taxonomy" id="6198"/>
    <lineage>
        <taxon>Eukaryota</taxon>
        <taxon>Metazoa</taxon>
        <taxon>Spiralia</taxon>
        <taxon>Lophotrochozoa</taxon>
        <taxon>Platyhelminthes</taxon>
        <taxon>Trematoda</taxon>
        <taxon>Digenea</taxon>
        <taxon>Opisthorchiida</taxon>
        <taxon>Opisthorchiata</taxon>
        <taxon>Opisthorchiidae</taxon>
        <taxon>Opisthorchis</taxon>
    </lineage>
</organism>
<dbReference type="EMBL" id="KL597347">
    <property type="protein sequence ID" value="KER19076.1"/>
    <property type="molecule type" value="Genomic_DNA"/>
</dbReference>
<protein>
    <submittedName>
        <fullName evidence="1">Uncharacterized protein</fullName>
    </submittedName>
</protein>
<dbReference type="CTD" id="20329835"/>
<name>A0A074YWC8_OPIVI</name>
<evidence type="ECO:0000313" key="1">
    <source>
        <dbReference type="EMBL" id="KER19076.1"/>
    </source>
</evidence>
<feature type="non-terminal residue" evidence="1">
    <location>
        <position position="143"/>
    </location>
</feature>
<dbReference type="AlphaFoldDB" id="A0A074YWC8"/>
<dbReference type="GeneID" id="20329835"/>
<sequence>MLAFDENALHKLRLRKQEKRTREVYAHIRIIIDDMLIYRSSVWNKRLIINEQLIYYLNPDLKLPPWRGGRALELQLSRGLHWLKLRSTRCIHARKAKGEQPDQEQRDPVLQVITLRGGLGNTTTDDVDVTETLNMSLNGWLTQ</sequence>
<evidence type="ECO:0000313" key="2">
    <source>
        <dbReference type="Proteomes" id="UP000054324"/>
    </source>
</evidence>